<evidence type="ECO:0000313" key="1">
    <source>
        <dbReference type="EMBL" id="MCL6270257.1"/>
    </source>
</evidence>
<protein>
    <submittedName>
        <fullName evidence="1">DUF2924 domain-containing protein</fullName>
    </submittedName>
</protein>
<organism evidence="1 2">
    <name type="scientific">Parendozoicomonas callyspongiae</name>
    <dbReference type="NCBI Taxonomy" id="2942213"/>
    <lineage>
        <taxon>Bacteria</taxon>
        <taxon>Pseudomonadati</taxon>
        <taxon>Pseudomonadota</taxon>
        <taxon>Gammaproteobacteria</taxon>
        <taxon>Oceanospirillales</taxon>
        <taxon>Endozoicomonadaceae</taxon>
        <taxon>Parendozoicomonas</taxon>
    </lineage>
</organism>
<dbReference type="InterPro" id="IPR021322">
    <property type="entry name" value="DUF2924"/>
</dbReference>
<dbReference type="RefSeq" id="WP_249699432.1">
    <property type="nucleotide sequence ID" value="NZ_JAMFLX010000011.1"/>
</dbReference>
<dbReference type="Proteomes" id="UP001203338">
    <property type="component" value="Unassembled WGS sequence"/>
</dbReference>
<name>A0ABT0PFV8_9GAMM</name>
<evidence type="ECO:0000313" key="2">
    <source>
        <dbReference type="Proteomes" id="UP001203338"/>
    </source>
</evidence>
<accession>A0ABT0PFV8</accession>
<proteinExistence type="predicted"/>
<keyword evidence="2" id="KW-1185">Reference proteome</keyword>
<comment type="caution">
    <text evidence="1">The sequence shown here is derived from an EMBL/GenBank/DDBJ whole genome shotgun (WGS) entry which is preliminary data.</text>
</comment>
<dbReference type="EMBL" id="JAMFLX010000011">
    <property type="protein sequence ID" value="MCL6270257.1"/>
    <property type="molecule type" value="Genomic_DNA"/>
</dbReference>
<gene>
    <name evidence="1" type="ORF">M3P05_10020</name>
</gene>
<sequence>MADSDKVHETLAAQVAKIMTMNNTQLNHTWKELLGTDAPPLHTKILRQRLAWKVQEKALGGLSDLAKKRLLQVKQSILKGKKTPRAKTCHLPAGTRLMREYQHEEHEVVVTNEGFEYRGQLYKSLTAIAKVITGSQWNGPAFFGLRKEQQKQSSRRRKRK</sequence>
<reference evidence="1 2" key="1">
    <citation type="submission" date="2022-05" db="EMBL/GenBank/DDBJ databases">
        <authorList>
            <person name="Park J.-S."/>
        </authorList>
    </citation>
    <scope>NUCLEOTIDE SEQUENCE [LARGE SCALE GENOMIC DNA]</scope>
    <source>
        <strain evidence="1 2">2012CJ34-2</strain>
    </source>
</reference>
<dbReference type="Pfam" id="PF11149">
    <property type="entry name" value="DUF2924"/>
    <property type="match status" value="1"/>
</dbReference>